<reference evidence="2 3" key="1">
    <citation type="journal article" date="2016" name="Sci. Rep.">
        <title>The genome sequence of the outbreeding globe artichoke constructed de novo incorporating a phase-aware low-pass sequencing strategy of F1 progeny.</title>
        <authorList>
            <person name="Scaglione D."/>
            <person name="Reyes-Chin-Wo S."/>
            <person name="Acquadro A."/>
            <person name="Froenicke L."/>
            <person name="Portis E."/>
            <person name="Beitel C."/>
            <person name="Tirone M."/>
            <person name="Mauro R."/>
            <person name="Lo Monaco A."/>
            <person name="Mauromicale G."/>
            <person name="Faccioli P."/>
            <person name="Cattivelli L."/>
            <person name="Rieseberg L."/>
            <person name="Michelmore R."/>
            <person name="Lanteri S."/>
        </authorList>
    </citation>
    <scope>NUCLEOTIDE SEQUENCE [LARGE SCALE GENOMIC DNA]</scope>
    <source>
        <strain evidence="2">2C</strain>
    </source>
</reference>
<evidence type="ECO:0000313" key="3">
    <source>
        <dbReference type="Proteomes" id="UP000243975"/>
    </source>
</evidence>
<dbReference type="Proteomes" id="UP000243975">
    <property type="component" value="Unassembled WGS sequence"/>
</dbReference>
<feature type="transmembrane region" description="Helical" evidence="1">
    <location>
        <begin position="6"/>
        <end position="25"/>
    </location>
</feature>
<accession>A0A103XN57</accession>
<dbReference type="Gramene" id="KVH93599">
    <property type="protein sequence ID" value="KVH93599"/>
    <property type="gene ID" value="Ccrd_004347"/>
</dbReference>
<keyword evidence="1" id="KW-0812">Transmembrane</keyword>
<name>A0A103XN57_CYNCS</name>
<comment type="caution">
    <text evidence="2">The sequence shown here is derived from an EMBL/GenBank/DDBJ whole genome shotgun (WGS) entry which is preliminary data.</text>
</comment>
<gene>
    <name evidence="2" type="ORF">Ccrd_004347</name>
</gene>
<keyword evidence="1" id="KW-1133">Transmembrane helix</keyword>
<dbReference type="EMBL" id="LEKV01004723">
    <property type="protein sequence ID" value="KVH93599.1"/>
    <property type="molecule type" value="Genomic_DNA"/>
</dbReference>
<protein>
    <submittedName>
        <fullName evidence="2">Uncharacterized protein</fullName>
    </submittedName>
</protein>
<proteinExistence type="predicted"/>
<sequence>MVYTLVSPTSMMMMIMIAYYVNCYLQKHSSINPHAHHNMTVKELTVNSSRTDWIVCLCEVVLGERYDNKTVPSFSLLKDATSSSSNSAETPSVIESLRSAPSISSKISLMNVSLKEMGSIGI</sequence>
<evidence type="ECO:0000313" key="2">
    <source>
        <dbReference type="EMBL" id="KVH93599.1"/>
    </source>
</evidence>
<organism evidence="2 3">
    <name type="scientific">Cynara cardunculus var. scolymus</name>
    <name type="common">Globe artichoke</name>
    <name type="synonym">Cynara scolymus</name>
    <dbReference type="NCBI Taxonomy" id="59895"/>
    <lineage>
        <taxon>Eukaryota</taxon>
        <taxon>Viridiplantae</taxon>
        <taxon>Streptophyta</taxon>
        <taxon>Embryophyta</taxon>
        <taxon>Tracheophyta</taxon>
        <taxon>Spermatophyta</taxon>
        <taxon>Magnoliopsida</taxon>
        <taxon>eudicotyledons</taxon>
        <taxon>Gunneridae</taxon>
        <taxon>Pentapetalae</taxon>
        <taxon>asterids</taxon>
        <taxon>campanulids</taxon>
        <taxon>Asterales</taxon>
        <taxon>Asteraceae</taxon>
        <taxon>Carduoideae</taxon>
        <taxon>Cardueae</taxon>
        <taxon>Carduinae</taxon>
        <taxon>Cynara</taxon>
    </lineage>
</organism>
<evidence type="ECO:0000256" key="1">
    <source>
        <dbReference type="SAM" id="Phobius"/>
    </source>
</evidence>
<keyword evidence="1" id="KW-0472">Membrane</keyword>
<dbReference type="AlphaFoldDB" id="A0A103XN57"/>
<keyword evidence="3" id="KW-1185">Reference proteome</keyword>